<evidence type="ECO:0000256" key="1">
    <source>
        <dbReference type="SAM" id="Phobius"/>
    </source>
</evidence>
<dbReference type="AlphaFoldDB" id="A0A0F9LB62"/>
<comment type="caution">
    <text evidence="2">The sequence shown here is derived from an EMBL/GenBank/DDBJ whole genome shotgun (WGS) entry which is preliminary data.</text>
</comment>
<accession>A0A0F9LB62</accession>
<proteinExistence type="predicted"/>
<reference evidence="2" key="1">
    <citation type="journal article" date="2015" name="Nature">
        <title>Complex archaea that bridge the gap between prokaryotes and eukaryotes.</title>
        <authorList>
            <person name="Spang A."/>
            <person name="Saw J.H."/>
            <person name="Jorgensen S.L."/>
            <person name="Zaremba-Niedzwiedzka K."/>
            <person name="Martijn J."/>
            <person name="Lind A.E."/>
            <person name="van Eijk R."/>
            <person name="Schleper C."/>
            <person name="Guy L."/>
            <person name="Ettema T.J."/>
        </authorList>
    </citation>
    <scope>NUCLEOTIDE SEQUENCE</scope>
</reference>
<sequence length="320" mass="37053">MDKSEFDINEEEFDSFLEMLRVPENEQTIVEIFATIEVLTGSGSESIPDMGVYEYDQEIDVMLGLNIGNSRKPIELSPEIMESTLKIYLDKLGESSIIADDIIEILLLCKNHRHNIKEFYDNAVSKIEDYIFESSNSISPKSHISINKPSIYLSFHILRAYLKAENGDFDGAKSIWNGLDQDWMLRVPHKQSHLLLHLFMSHLCTDEWDKASEYFGLLWGTTKSMTMSDRHSTSTLDDWTCAILILWFFILNCSAFCSYFRKHNKIRSSTYLSQKKLKIICNLDKKFILDLVTPAYYNKFRELHPELPEITSDSDIGLQK</sequence>
<keyword evidence="1" id="KW-0812">Transmembrane</keyword>
<keyword evidence="1" id="KW-0472">Membrane</keyword>
<keyword evidence="1" id="KW-1133">Transmembrane helix</keyword>
<name>A0A0F9LB62_9ZZZZ</name>
<gene>
    <name evidence="2" type="ORF">LCGC14_1533370</name>
</gene>
<protein>
    <submittedName>
        <fullName evidence="2">Uncharacterized protein</fullName>
    </submittedName>
</protein>
<feature type="transmembrane region" description="Helical" evidence="1">
    <location>
        <begin position="242"/>
        <end position="260"/>
    </location>
</feature>
<evidence type="ECO:0000313" key="2">
    <source>
        <dbReference type="EMBL" id="KKM61275.1"/>
    </source>
</evidence>
<dbReference type="EMBL" id="LAZR01011513">
    <property type="protein sequence ID" value="KKM61275.1"/>
    <property type="molecule type" value="Genomic_DNA"/>
</dbReference>
<organism evidence="2">
    <name type="scientific">marine sediment metagenome</name>
    <dbReference type="NCBI Taxonomy" id="412755"/>
    <lineage>
        <taxon>unclassified sequences</taxon>
        <taxon>metagenomes</taxon>
        <taxon>ecological metagenomes</taxon>
    </lineage>
</organism>